<dbReference type="GO" id="GO:0004721">
    <property type="term" value="F:phosphoprotein phosphatase activity"/>
    <property type="evidence" value="ECO:0007669"/>
    <property type="project" value="InterPro"/>
</dbReference>
<evidence type="ECO:0000256" key="2">
    <source>
        <dbReference type="SAM" id="SignalP"/>
    </source>
</evidence>
<dbReference type="AlphaFoldDB" id="A0A1M4YFI0"/>
<dbReference type="InterPro" id="IPR016130">
    <property type="entry name" value="Tyr_Pase_AS"/>
</dbReference>
<evidence type="ECO:0000256" key="1">
    <source>
        <dbReference type="ARBA" id="ARBA00009580"/>
    </source>
</evidence>
<dbReference type="Pfam" id="PF13350">
    <property type="entry name" value="Y_phosphatase3"/>
    <property type="match status" value="1"/>
</dbReference>
<dbReference type="STRING" id="1346286.SAMN05444362_103157"/>
<dbReference type="EMBL" id="FQUC01000003">
    <property type="protein sequence ID" value="SHF04515.1"/>
    <property type="molecule type" value="Genomic_DNA"/>
</dbReference>
<dbReference type="Proteomes" id="UP000184480">
    <property type="component" value="Unassembled WGS sequence"/>
</dbReference>
<dbReference type="OrthoDB" id="1188001at2"/>
<proteinExistence type="inferred from homology"/>
<feature type="chain" id="PRO_5009908442" evidence="2">
    <location>
        <begin position="20"/>
        <end position="270"/>
    </location>
</feature>
<evidence type="ECO:0000313" key="3">
    <source>
        <dbReference type="EMBL" id="SHF04515.1"/>
    </source>
</evidence>
<organism evidence="3 4">
    <name type="scientific">Dysgonomonas macrotermitis</name>
    <dbReference type="NCBI Taxonomy" id="1346286"/>
    <lineage>
        <taxon>Bacteria</taxon>
        <taxon>Pseudomonadati</taxon>
        <taxon>Bacteroidota</taxon>
        <taxon>Bacteroidia</taxon>
        <taxon>Bacteroidales</taxon>
        <taxon>Dysgonomonadaceae</taxon>
        <taxon>Dysgonomonas</taxon>
    </lineage>
</organism>
<dbReference type="PROSITE" id="PS00383">
    <property type="entry name" value="TYR_PHOSPHATASE_1"/>
    <property type="match status" value="1"/>
</dbReference>
<keyword evidence="4" id="KW-1185">Reference proteome</keyword>
<dbReference type="SUPFAM" id="SSF52799">
    <property type="entry name" value="(Phosphotyrosine protein) phosphatases II"/>
    <property type="match status" value="1"/>
</dbReference>
<dbReference type="InterPro" id="IPR026893">
    <property type="entry name" value="Tyr/Ser_Pase_IphP-type"/>
</dbReference>
<name>A0A1M4YFI0_9BACT</name>
<gene>
    <name evidence="3" type="ORF">SAMN05444362_103157</name>
</gene>
<dbReference type="InterPro" id="IPR029021">
    <property type="entry name" value="Prot-tyrosine_phosphatase-like"/>
</dbReference>
<protein>
    <submittedName>
        <fullName evidence="3">Protein-tyrosine phosphatase</fullName>
    </submittedName>
</protein>
<evidence type="ECO:0000313" key="4">
    <source>
        <dbReference type="Proteomes" id="UP000184480"/>
    </source>
</evidence>
<accession>A0A1M4YFI0</accession>
<dbReference type="Gene3D" id="3.90.190.10">
    <property type="entry name" value="Protein tyrosine phosphatase superfamily"/>
    <property type="match status" value="1"/>
</dbReference>
<dbReference type="PANTHER" id="PTHR31126">
    <property type="entry name" value="TYROSINE-PROTEIN PHOSPHATASE"/>
    <property type="match status" value="1"/>
</dbReference>
<dbReference type="RefSeq" id="WP_062177489.1">
    <property type="nucleotide sequence ID" value="NZ_BBXL01000003.1"/>
</dbReference>
<sequence length="270" mass="30627">MKKVLFFFLVIPFTLQAQLADSTIRVVKMEGAVNFRDVGNYKTLDNKTIVNGKIFRAASIAGLTDKDMQKMEELKVRTVIDFRGTNEAAAAPDKLLPDTDYTLCPAGSDNLPTPEKIADMIKSNDFLMDMYNEKSIQYYGKRYKPLFQKLLTVPDNESLLFHCTGGRDRTGMATALLLYVLNVPMPVIEEDFTASNVYLESANKQMYKPLAEMSGSTVAEIENKMKLRPQHIRQFFSTIKSHYGSVENFLEKECGVGPEDITRLRERYSN</sequence>
<keyword evidence="2" id="KW-0732">Signal</keyword>
<comment type="similarity">
    <text evidence="1">Belongs to the protein-tyrosine phosphatase family.</text>
</comment>
<reference evidence="4" key="1">
    <citation type="submission" date="2016-11" db="EMBL/GenBank/DDBJ databases">
        <authorList>
            <person name="Varghese N."/>
            <person name="Submissions S."/>
        </authorList>
    </citation>
    <scope>NUCLEOTIDE SEQUENCE [LARGE SCALE GENOMIC DNA]</scope>
    <source>
        <strain evidence="4">DSM 27370</strain>
    </source>
</reference>
<feature type="signal peptide" evidence="2">
    <location>
        <begin position="1"/>
        <end position="19"/>
    </location>
</feature>
<dbReference type="PANTHER" id="PTHR31126:SF1">
    <property type="entry name" value="TYROSINE SPECIFIC PROTEIN PHOSPHATASES DOMAIN-CONTAINING PROTEIN"/>
    <property type="match status" value="1"/>
</dbReference>